<keyword evidence="11" id="KW-1185">Reference proteome</keyword>
<sequence>MEVKFSDSRNNFEHSGDVFLNKHQPPLPSCFPTTSISFHENHRHYLDIDSHNPPASSGIGPNDVSHPFSTQSSLSLASIVPTNNPAQIFDAGSQQPMAQIAEETQLLQDLSTLDDILPPIYSENNMAQENEQHSHTRDCTDINEVLPPECTFPGCEGRVFPTQFALKEHKDKHIRLYICTHPSCNRKSFSNKGGFDRHSREVHSSLSYTCPVQSCPRSKRGFNRRYNLWQHQKKHHRLEPSKFLQSYSSTPEEPSRSEIEIRNPELENNILGLNSDETNQSLLAPGGEEITGNQSLHAKLRALKTLRAEIDGDIISLEKALRIISGVY</sequence>
<feature type="domain" description="C2H2-type" evidence="9">
    <location>
        <begin position="177"/>
        <end position="203"/>
    </location>
</feature>
<name>A0A7H8RBX9_TALRU</name>
<keyword evidence="7" id="KW-0539">Nucleus</keyword>
<evidence type="ECO:0000256" key="1">
    <source>
        <dbReference type="ARBA" id="ARBA00004123"/>
    </source>
</evidence>
<evidence type="ECO:0000259" key="9">
    <source>
        <dbReference type="SMART" id="SM00355"/>
    </source>
</evidence>
<protein>
    <recommendedName>
        <fullName evidence="9">C2H2-type domain-containing protein</fullName>
    </recommendedName>
</protein>
<dbReference type="GeneID" id="55998593"/>
<gene>
    <name evidence="10" type="ORF">TRUGW13939_11114</name>
</gene>
<dbReference type="GO" id="GO:0006357">
    <property type="term" value="P:regulation of transcription by RNA polymerase II"/>
    <property type="evidence" value="ECO:0007669"/>
    <property type="project" value="TreeGrafter"/>
</dbReference>
<dbReference type="PANTHER" id="PTHR46179:SF13">
    <property type="entry name" value="C2H2-TYPE DOMAIN-CONTAINING PROTEIN"/>
    <property type="match status" value="1"/>
</dbReference>
<feature type="region of interest" description="Disordered" evidence="8">
    <location>
        <begin position="47"/>
        <end position="68"/>
    </location>
</feature>
<feature type="domain" description="C2H2-type" evidence="9">
    <location>
        <begin position="208"/>
        <end position="235"/>
    </location>
</feature>
<keyword evidence="4" id="KW-0862">Zinc</keyword>
<dbReference type="AlphaFoldDB" id="A0A7H8RBX9"/>
<dbReference type="OrthoDB" id="5412288at2759"/>
<evidence type="ECO:0000256" key="2">
    <source>
        <dbReference type="ARBA" id="ARBA00022723"/>
    </source>
</evidence>
<accession>A0A7H8RBX9</accession>
<evidence type="ECO:0000256" key="5">
    <source>
        <dbReference type="ARBA" id="ARBA00023015"/>
    </source>
</evidence>
<dbReference type="EMBL" id="CP055903">
    <property type="protein sequence ID" value="QKX63942.1"/>
    <property type="molecule type" value="Genomic_DNA"/>
</dbReference>
<keyword evidence="5" id="KW-0805">Transcription regulation</keyword>
<dbReference type="GO" id="GO:0005634">
    <property type="term" value="C:nucleus"/>
    <property type="evidence" value="ECO:0007669"/>
    <property type="project" value="UniProtKB-SubCell"/>
</dbReference>
<organism evidence="10 11">
    <name type="scientific">Talaromyces rugulosus</name>
    <name type="common">Penicillium rugulosum</name>
    <dbReference type="NCBI Taxonomy" id="121627"/>
    <lineage>
        <taxon>Eukaryota</taxon>
        <taxon>Fungi</taxon>
        <taxon>Dikarya</taxon>
        <taxon>Ascomycota</taxon>
        <taxon>Pezizomycotina</taxon>
        <taxon>Eurotiomycetes</taxon>
        <taxon>Eurotiomycetidae</taxon>
        <taxon>Eurotiales</taxon>
        <taxon>Trichocomaceae</taxon>
        <taxon>Talaromyces</taxon>
        <taxon>Talaromyces sect. Islandici</taxon>
    </lineage>
</organism>
<dbReference type="GO" id="GO:0008270">
    <property type="term" value="F:zinc ion binding"/>
    <property type="evidence" value="ECO:0007669"/>
    <property type="project" value="UniProtKB-KW"/>
</dbReference>
<dbReference type="KEGG" id="trg:TRUGW13939_11114"/>
<dbReference type="Proteomes" id="UP000509510">
    <property type="component" value="Chromosome VI"/>
</dbReference>
<evidence type="ECO:0000256" key="8">
    <source>
        <dbReference type="SAM" id="MobiDB-lite"/>
    </source>
</evidence>
<evidence type="ECO:0000256" key="6">
    <source>
        <dbReference type="ARBA" id="ARBA00023163"/>
    </source>
</evidence>
<evidence type="ECO:0000256" key="7">
    <source>
        <dbReference type="ARBA" id="ARBA00023242"/>
    </source>
</evidence>
<evidence type="ECO:0000256" key="4">
    <source>
        <dbReference type="ARBA" id="ARBA00022833"/>
    </source>
</evidence>
<evidence type="ECO:0000313" key="10">
    <source>
        <dbReference type="EMBL" id="QKX63942.1"/>
    </source>
</evidence>
<feature type="domain" description="C2H2-type" evidence="9">
    <location>
        <begin position="148"/>
        <end position="173"/>
    </location>
</feature>
<keyword evidence="3" id="KW-0863">Zinc-finger</keyword>
<dbReference type="RefSeq" id="XP_035350116.1">
    <property type="nucleotide sequence ID" value="XM_035494223.1"/>
</dbReference>
<dbReference type="InterPro" id="IPR051061">
    <property type="entry name" value="Zinc_finger_trans_reg"/>
</dbReference>
<dbReference type="Gene3D" id="3.30.160.60">
    <property type="entry name" value="Classic Zinc Finger"/>
    <property type="match status" value="1"/>
</dbReference>
<proteinExistence type="predicted"/>
<evidence type="ECO:0000256" key="3">
    <source>
        <dbReference type="ARBA" id="ARBA00022771"/>
    </source>
</evidence>
<evidence type="ECO:0000313" key="11">
    <source>
        <dbReference type="Proteomes" id="UP000509510"/>
    </source>
</evidence>
<dbReference type="InterPro" id="IPR013087">
    <property type="entry name" value="Znf_C2H2_type"/>
</dbReference>
<comment type="subcellular location">
    <subcellularLocation>
        <location evidence="1">Nucleus</location>
    </subcellularLocation>
</comment>
<reference evidence="11" key="1">
    <citation type="submission" date="2020-06" db="EMBL/GenBank/DDBJ databases">
        <title>A chromosome-scale genome assembly of Talaromyces rugulosus W13939.</title>
        <authorList>
            <person name="Wang B."/>
            <person name="Guo L."/>
            <person name="Ye K."/>
            <person name="Wang L."/>
        </authorList>
    </citation>
    <scope>NUCLEOTIDE SEQUENCE [LARGE SCALE GENOMIC DNA]</scope>
    <source>
        <strain evidence="11">W13939</strain>
    </source>
</reference>
<dbReference type="PANTHER" id="PTHR46179">
    <property type="entry name" value="ZINC FINGER PROTEIN"/>
    <property type="match status" value="1"/>
</dbReference>
<keyword evidence="2" id="KW-0479">Metal-binding</keyword>
<dbReference type="SMART" id="SM00355">
    <property type="entry name" value="ZnF_C2H2"/>
    <property type="match status" value="3"/>
</dbReference>
<keyword evidence="6" id="KW-0804">Transcription</keyword>